<keyword evidence="1" id="KW-0472">Membrane</keyword>
<gene>
    <name evidence="2" type="ORF">A3G06_01860</name>
</gene>
<evidence type="ECO:0000313" key="3">
    <source>
        <dbReference type="Proteomes" id="UP000176192"/>
    </source>
</evidence>
<organism evidence="2 3">
    <name type="scientific">Candidatus Nomurabacteria bacterium RIFCSPLOWO2_12_FULL_46_14</name>
    <dbReference type="NCBI Taxonomy" id="1801797"/>
    <lineage>
        <taxon>Bacteria</taxon>
        <taxon>Candidatus Nomuraibacteriota</taxon>
    </lineage>
</organism>
<evidence type="ECO:0000256" key="1">
    <source>
        <dbReference type="SAM" id="Phobius"/>
    </source>
</evidence>
<sequence>MNKNLGIAVFVLLLAGLGLYFILSRPASQVKSSTELLSGARYIYQIDWPPETQIINKPFACTQAGIPTERAGGTTLQMINGHTYCVTEVVEGTAGSIYKQYAYAFPLAGGTAILTFSLRFIQCENYNEPEKSECEAEHTELSMDNFIDIAAQNLKAAVDTESFDINNYGK</sequence>
<accession>A0A1F6YAE7</accession>
<dbReference type="AlphaFoldDB" id="A0A1F6YAE7"/>
<protein>
    <submittedName>
        <fullName evidence="2">Uncharacterized protein</fullName>
    </submittedName>
</protein>
<name>A0A1F6YAE7_9BACT</name>
<keyword evidence="1" id="KW-1133">Transmembrane helix</keyword>
<feature type="transmembrane region" description="Helical" evidence="1">
    <location>
        <begin position="6"/>
        <end position="23"/>
    </location>
</feature>
<reference evidence="2 3" key="1">
    <citation type="journal article" date="2016" name="Nat. Commun.">
        <title>Thousands of microbial genomes shed light on interconnected biogeochemical processes in an aquifer system.</title>
        <authorList>
            <person name="Anantharaman K."/>
            <person name="Brown C.T."/>
            <person name="Hug L.A."/>
            <person name="Sharon I."/>
            <person name="Castelle C.J."/>
            <person name="Probst A.J."/>
            <person name="Thomas B.C."/>
            <person name="Singh A."/>
            <person name="Wilkins M.J."/>
            <person name="Karaoz U."/>
            <person name="Brodie E.L."/>
            <person name="Williams K.H."/>
            <person name="Hubbard S.S."/>
            <person name="Banfield J.F."/>
        </authorList>
    </citation>
    <scope>NUCLEOTIDE SEQUENCE [LARGE SCALE GENOMIC DNA]</scope>
</reference>
<dbReference type="Proteomes" id="UP000176192">
    <property type="component" value="Unassembled WGS sequence"/>
</dbReference>
<dbReference type="EMBL" id="MFVV01000021">
    <property type="protein sequence ID" value="OGJ03336.1"/>
    <property type="molecule type" value="Genomic_DNA"/>
</dbReference>
<proteinExistence type="predicted"/>
<evidence type="ECO:0000313" key="2">
    <source>
        <dbReference type="EMBL" id="OGJ03336.1"/>
    </source>
</evidence>
<comment type="caution">
    <text evidence="2">The sequence shown here is derived from an EMBL/GenBank/DDBJ whole genome shotgun (WGS) entry which is preliminary data.</text>
</comment>
<keyword evidence="1" id="KW-0812">Transmembrane</keyword>